<accession>A0A645C968</accession>
<gene>
    <name evidence="2" type="ORF">SDC9_120273</name>
</gene>
<organism evidence="2">
    <name type="scientific">bioreactor metagenome</name>
    <dbReference type="NCBI Taxonomy" id="1076179"/>
    <lineage>
        <taxon>unclassified sequences</taxon>
        <taxon>metagenomes</taxon>
        <taxon>ecological metagenomes</taxon>
    </lineage>
</organism>
<feature type="compositionally biased region" description="Basic and acidic residues" evidence="1">
    <location>
        <begin position="367"/>
        <end position="387"/>
    </location>
</feature>
<feature type="compositionally biased region" description="Basic and acidic residues" evidence="1">
    <location>
        <begin position="156"/>
        <end position="182"/>
    </location>
</feature>
<feature type="compositionally biased region" description="Basic and acidic residues" evidence="1">
    <location>
        <begin position="281"/>
        <end position="304"/>
    </location>
</feature>
<evidence type="ECO:0000256" key="1">
    <source>
        <dbReference type="SAM" id="MobiDB-lite"/>
    </source>
</evidence>
<evidence type="ECO:0000313" key="2">
    <source>
        <dbReference type="EMBL" id="MPM73293.1"/>
    </source>
</evidence>
<feature type="compositionally biased region" description="Basic and acidic residues" evidence="1">
    <location>
        <begin position="235"/>
        <end position="244"/>
    </location>
</feature>
<protein>
    <submittedName>
        <fullName evidence="2">Uncharacterized protein</fullName>
    </submittedName>
</protein>
<proteinExistence type="predicted"/>
<feature type="compositionally biased region" description="Basic and acidic residues" evidence="1">
    <location>
        <begin position="205"/>
        <end position="220"/>
    </location>
</feature>
<feature type="compositionally biased region" description="Basic and acidic residues" evidence="1">
    <location>
        <begin position="59"/>
        <end position="92"/>
    </location>
</feature>
<sequence>MGCPDACDDQQRHQQHRQIEEIQGALGEQCLPEDLGERNTGQPVGAARDGLGDPDDRDGDCPHTDGCDRDIVPAELPHREGEHARDDGRDQAAEQQTDQEWQMKGEDEQSGRIGADRDGARLAEDDLAGRSRDKGEAYRGDREQQHLGAHACGRVPQHEGEGDGKTDDDDLRPPRQGDRMPAAEEGAGQGLRADGMPPAEQAAGAHHEHQDQHAEGDEIAHPVAPPVDADSLGKSQHESADHRAGHGAQPTDGRRDESSKSCARAAGGVDVGVEESDEDARDAGQRRGDDERQVLDPPHRDAHLARSIGILRGGADGLARLAHLEEDRQPSHRGQRDGEHHHIGGAEAHSPELQVVRGQNLGKGPRLRSEDQLGAVVEDHADRDRRQ</sequence>
<dbReference type="EMBL" id="VSSQ01025265">
    <property type="protein sequence ID" value="MPM73293.1"/>
    <property type="molecule type" value="Genomic_DNA"/>
</dbReference>
<name>A0A645C968_9ZZZZ</name>
<feature type="region of interest" description="Disordered" evidence="1">
    <location>
        <begin position="32"/>
        <end position="308"/>
    </location>
</feature>
<feature type="compositionally biased region" description="Basic and acidic residues" evidence="1">
    <location>
        <begin position="101"/>
        <end position="145"/>
    </location>
</feature>
<feature type="region of interest" description="Disordered" evidence="1">
    <location>
        <begin position="324"/>
        <end position="387"/>
    </location>
</feature>
<feature type="compositionally biased region" description="Basic and acidic residues" evidence="1">
    <location>
        <begin position="324"/>
        <end position="344"/>
    </location>
</feature>
<comment type="caution">
    <text evidence="2">The sequence shown here is derived from an EMBL/GenBank/DDBJ whole genome shotgun (WGS) entry which is preliminary data.</text>
</comment>
<dbReference type="AlphaFoldDB" id="A0A645C968"/>
<reference evidence="2" key="1">
    <citation type="submission" date="2019-08" db="EMBL/GenBank/DDBJ databases">
        <authorList>
            <person name="Kucharzyk K."/>
            <person name="Murdoch R.W."/>
            <person name="Higgins S."/>
            <person name="Loffler F."/>
        </authorList>
    </citation>
    <scope>NUCLEOTIDE SEQUENCE</scope>
</reference>